<dbReference type="PRINTS" id="PR00032">
    <property type="entry name" value="HTHARAC"/>
</dbReference>
<evidence type="ECO:0000259" key="5">
    <source>
        <dbReference type="PROSITE" id="PS01124"/>
    </source>
</evidence>
<dbReference type="InterPro" id="IPR018062">
    <property type="entry name" value="HTH_AraC-typ_CS"/>
</dbReference>
<reference evidence="7 8" key="1">
    <citation type="submission" date="2024-09" db="EMBL/GenBank/DDBJ databases">
        <authorList>
            <person name="Sun Q."/>
            <person name="Mori K."/>
        </authorList>
    </citation>
    <scope>NUCLEOTIDE SEQUENCE [LARGE SCALE GENOMIC DNA]</scope>
    <source>
        <strain evidence="7 8">JCM 12520</strain>
    </source>
</reference>
<dbReference type="CDD" id="cd17536">
    <property type="entry name" value="REC_YesN-like"/>
    <property type="match status" value="1"/>
</dbReference>
<dbReference type="PROSITE" id="PS01124">
    <property type="entry name" value="HTH_ARAC_FAMILY_2"/>
    <property type="match status" value="1"/>
</dbReference>
<comment type="caution">
    <text evidence="7">The sequence shown here is derived from an EMBL/GenBank/DDBJ whole genome shotgun (WGS) entry which is preliminary data.</text>
</comment>
<dbReference type="RefSeq" id="WP_344910520.1">
    <property type="nucleotide sequence ID" value="NZ_BAAAYO010000009.1"/>
</dbReference>
<organism evidence="7 8">
    <name type="scientific">Paenibacillus hodogayensis</name>
    <dbReference type="NCBI Taxonomy" id="279208"/>
    <lineage>
        <taxon>Bacteria</taxon>
        <taxon>Bacillati</taxon>
        <taxon>Bacillota</taxon>
        <taxon>Bacilli</taxon>
        <taxon>Bacillales</taxon>
        <taxon>Paenibacillaceae</taxon>
        <taxon>Paenibacillus</taxon>
    </lineage>
</organism>
<dbReference type="EMBL" id="JBHMAG010000021">
    <property type="protein sequence ID" value="MFB9756181.1"/>
    <property type="molecule type" value="Genomic_DNA"/>
</dbReference>
<dbReference type="SMART" id="SM00342">
    <property type="entry name" value="HTH_ARAC"/>
    <property type="match status" value="1"/>
</dbReference>
<sequence>MWTTLLVEDELQAREYVKALFGKIASPFRIAGEAANGSDALAYIRKHNPDLVISDIVMPVMDGVELLQAVRTEGFDTRFVMLTCMSDFEYARSALEHGATSYLLKLSMDAEALELTLDKVARELRLRGRLRKIERELQGIAKHAAEPTDHPELNAVIDRILQHYDEPLSLASLAEWVSMDPSYLSDLFRKKTSVTLTNFLQNVRIESAKVLLTETSATIGEIAERVGFANDNYFNKIFRKWTGVSPGDYRRNADDNQKSF</sequence>
<dbReference type="InterPro" id="IPR011006">
    <property type="entry name" value="CheY-like_superfamily"/>
</dbReference>
<dbReference type="Proteomes" id="UP001589619">
    <property type="component" value="Unassembled WGS sequence"/>
</dbReference>
<dbReference type="SMART" id="SM00448">
    <property type="entry name" value="REC"/>
    <property type="match status" value="1"/>
</dbReference>
<dbReference type="PANTHER" id="PTHR43280:SF28">
    <property type="entry name" value="HTH-TYPE TRANSCRIPTIONAL ACTIVATOR RHAS"/>
    <property type="match status" value="1"/>
</dbReference>
<dbReference type="PROSITE" id="PS50110">
    <property type="entry name" value="RESPONSE_REGULATORY"/>
    <property type="match status" value="1"/>
</dbReference>
<dbReference type="Pfam" id="PF12833">
    <property type="entry name" value="HTH_18"/>
    <property type="match status" value="1"/>
</dbReference>
<evidence type="ECO:0000256" key="2">
    <source>
        <dbReference type="ARBA" id="ARBA00023125"/>
    </source>
</evidence>
<name>A0ABV5W6J3_9BACL</name>
<dbReference type="Gene3D" id="1.10.10.60">
    <property type="entry name" value="Homeodomain-like"/>
    <property type="match status" value="2"/>
</dbReference>
<feature type="domain" description="HTH araC/xylS-type" evidence="5">
    <location>
        <begin position="154"/>
        <end position="252"/>
    </location>
</feature>
<dbReference type="InterPro" id="IPR001789">
    <property type="entry name" value="Sig_transdc_resp-reg_receiver"/>
</dbReference>
<dbReference type="InterPro" id="IPR018060">
    <property type="entry name" value="HTH_AraC"/>
</dbReference>
<dbReference type="PANTHER" id="PTHR43280">
    <property type="entry name" value="ARAC-FAMILY TRANSCRIPTIONAL REGULATOR"/>
    <property type="match status" value="1"/>
</dbReference>
<accession>A0ABV5W6J3</accession>
<evidence type="ECO:0000256" key="3">
    <source>
        <dbReference type="ARBA" id="ARBA00023163"/>
    </source>
</evidence>
<dbReference type="PROSITE" id="PS00041">
    <property type="entry name" value="HTH_ARAC_FAMILY_1"/>
    <property type="match status" value="1"/>
</dbReference>
<dbReference type="InterPro" id="IPR020449">
    <property type="entry name" value="Tscrpt_reg_AraC-type_HTH"/>
</dbReference>
<dbReference type="InterPro" id="IPR009057">
    <property type="entry name" value="Homeodomain-like_sf"/>
</dbReference>
<keyword evidence="1" id="KW-0805">Transcription regulation</keyword>
<evidence type="ECO:0000256" key="1">
    <source>
        <dbReference type="ARBA" id="ARBA00023015"/>
    </source>
</evidence>
<gene>
    <name evidence="7" type="ORF">ACFFNY_31780</name>
</gene>
<feature type="domain" description="Response regulatory" evidence="6">
    <location>
        <begin position="3"/>
        <end position="120"/>
    </location>
</feature>
<keyword evidence="8" id="KW-1185">Reference proteome</keyword>
<evidence type="ECO:0000259" key="6">
    <source>
        <dbReference type="PROSITE" id="PS50110"/>
    </source>
</evidence>
<dbReference type="SUPFAM" id="SSF52172">
    <property type="entry name" value="CheY-like"/>
    <property type="match status" value="1"/>
</dbReference>
<evidence type="ECO:0000256" key="4">
    <source>
        <dbReference type="PROSITE-ProRule" id="PRU00169"/>
    </source>
</evidence>
<proteinExistence type="predicted"/>
<feature type="modified residue" description="4-aspartylphosphate" evidence="4">
    <location>
        <position position="55"/>
    </location>
</feature>
<evidence type="ECO:0000313" key="8">
    <source>
        <dbReference type="Proteomes" id="UP001589619"/>
    </source>
</evidence>
<keyword evidence="4" id="KW-0597">Phosphoprotein</keyword>
<keyword evidence="3" id="KW-0804">Transcription</keyword>
<dbReference type="Pfam" id="PF00072">
    <property type="entry name" value="Response_reg"/>
    <property type="match status" value="1"/>
</dbReference>
<keyword evidence="2" id="KW-0238">DNA-binding</keyword>
<dbReference type="SUPFAM" id="SSF46689">
    <property type="entry name" value="Homeodomain-like"/>
    <property type="match status" value="2"/>
</dbReference>
<protein>
    <submittedName>
        <fullName evidence="7">Helix-turn-helix domain-containing protein</fullName>
    </submittedName>
</protein>
<dbReference type="Gene3D" id="3.40.50.2300">
    <property type="match status" value="1"/>
</dbReference>
<evidence type="ECO:0000313" key="7">
    <source>
        <dbReference type="EMBL" id="MFB9756181.1"/>
    </source>
</evidence>